<dbReference type="AlphaFoldDB" id="F8NMF7"/>
<dbReference type="KEGG" id="sla:SERLADRAFT_383593"/>
<dbReference type="GeneID" id="18811059"/>
<evidence type="ECO:0000313" key="1">
    <source>
        <dbReference type="EMBL" id="EGO27891.1"/>
    </source>
</evidence>
<reference evidence="1" key="1">
    <citation type="submission" date="2011-04" db="EMBL/GenBank/DDBJ databases">
        <title>Evolution of plant cell wall degrading machinery underlies the functional diversity of forest fungi.</title>
        <authorList>
            <consortium name="US DOE Joint Genome Institute (JGI-PGF)"/>
            <person name="Eastwood D.C."/>
            <person name="Floudas D."/>
            <person name="Binder M."/>
            <person name="Majcherczyk A."/>
            <person name="Schneider P."/>
            <person name="Aerts A."/>
            <person name="Asiegbu F.O."/>
            <person name="Baker S.E."/>
            <person name="Barry K."/>
            <person name="Bendiksby M."/>
            <person name="Blumentritt M."/>
            <person name="Coutinho P.M."/>
            <person name="Cullen D."/>
            <person name="Cullen D."/>
            <person name="Gathman A."/>
            <person name="Goodell B."/>
            <person name="Henrissat B."/>
            <person name="Ihrmark K."/>
            <person name="Kauserud H."/>
            <person name="Kohler A."/>
            <person name="LaButti K."/>
            <person name="Lapidus A."/>
            <person name="Lavin J.L."/>
            <person name="Lee Y.-H."/>
            <person name="Lindquist E."/>
            <person name="Lilly W."/>
            <person name="Lucas S."/>
            <person name="Morin E."/>
            <person name="Murat C."/>
            <person name="Oguiza J.A."/>
            <person name="Park J."/>
            <person name="Pisabarro A.G."/>
            <person name="Riley R."/>
            <person name="Rosling A."/>
            <person name="Salamov A."/>
            <person name="Schmidt O."/>
            <person name="Schmutz J."/>
            <person name="Skrede I."/>
            <person name="Stenlid J."/>
            <person name="Wiebenga A."/>
            <person name="Xie X."/>
            <person name="Kues U."/>
            <person name="Hibbett D.S."/>
            <person name="Hoffmeister D."/>
            <person name="Hogberg N."/>
            <person name="Martin F."/>
            <person name="Grigoriev I.V."/>
            <person name="Watkinson S.C."/>
        </authorList>
    </citation>
    <scope>NUCLEOTIDE SEQUENCE</scope>
    <source>
        <strain evidence="1">S7.9</strain>
    </source>
</reference>
<organism>
    <name type="scientific">Serpula lacrymans var. lacrymans (strain S7.9)</name>
    <name type="common">Dry rot fungus</name>
    <dbReference type="NCBI Taxonomy" id="578457"/>
    <lineage>
        <taxon>Eukaryota</taxon>
        <taxon>Fungi</taxon>
        <taxon>Dikarya</taxon>
        <taxon>Basidiomycota</taxon>
        <taxon>Agaricomycotina</taxon>
        <taxon>Agaricomycetes</taxon>
        <taxon>Agaricomycetidae</taxon>
        <taxon>Boletales</taxon>
        <taxon>Coniophorineae</taxon>
        <taxon>Serpulaceae</taxon>
        <taxon>Serpula</taxon>
    </lineage>
</organism>
<proteinExistence type="predicted"/>
<dbReference type="RefSeq" id="XP_007315982.1">
    <property type="nucleotide sequence ID" value="XM_007315920.1"/>
</dbReference>
<gene>
    <name evidence="1" type="ORF">SERLADRAFT_383593</name>
</gene>
<sequence length="64" mass="7462">MSDAYLTNTGRRGYLNDIAFRTDARKGSATATRSTAQIEKCLYYKNCGWVGWEREGRQWCKYRS</sequence>
<name>F8NMF7_SERL9</name>
<accession>F8NMF7</accession>
<dbReference type="Proteomes" id="UP000008064">
    <property type="component" value="Unassembled WGS sequence"/>
</dbReference>
<protein>
    <submittedName>
        <fullName evidence="1">Uncharacterized protein</fullName>
    </submittedName>
</protein>
<dbReference type="EMBL" id="GL945431">
    <property type="protein sequence ID" value="EGO27891.1"/>
    <property type="molecule type" value="Genomic_DNA"/>
</dbReference>
<dbReference type="HOGENOM" id="CLU_2869020_0_0_1"/>